<gene>
    <name evidence="6" type="ORF">V4D30_10045</name>
</gene>
<proteinExistence type="predicted"/>
<feature type="domain" description="F420-non-reducing hydrogenase iron-sulfur subunit D" evidence="5">
    <location>
        <begin position="10"/>
        <end position="131"/>
    </location>
</feature>
<dbReference type="GO" id="GO:0051536">
    <property type="term" value="F:iron-sulfur cluster binding"/>
    <property type="evidence" value="ECO:0007669"/>
    <property type="project" value="UniProtKB-KW"/>
</dbReference>
<dbReference type="InterPro" id="IPR003813">
    <property type="entry name" value="MvhD/FlpD"/>
</dbReference>
<name>A0AAU8GYM7_9BACT</name>
<reference evidence="6" key="1">
    <citation type="submission" date="2024-01" db="EMBL/GenBank/DDBJ databases">
        <title>The first autotrophic representatives of the genus Thermodesulfovibrio.</title>
        <authorList>
            <person name="Maltseva A.I."/>
            <person name="Elcheninov A.G."/>
            <person name="Kublanov I.V."/>
            <person name="Lebedinsky A.V."/>
            <person name="Frolov E.N."/>
        </authorList>
    </citation>
    <scope>NUCLEOTIDE SEQUENCE</scope>
    <source>
        <strain evidence="6">3907-1M</strain>
    </source>
</reference>
<dbReference type="GO" id="GO:0046872">
    <property type="term" value="F:metal ion binding"/>
    <property type="evidence" value="ECO:0007669"/>
    <property type="project" value="UniProtKB-KW"/>
</dbReference>
<sequence>MKMAWEPRLIVIACQWCTYQGADLAGSLRYSYPPTVHIVRVPCSGRVEPEFIAEALRRGADGVFIGGCHFGDCHYKEGNYKAIRRFKLFKRVATDLGIEPERIQLEWISGSEGKRFSEAMTEFDAKIRELGPNPLKGGAQ</sequence>
<evidence type="ECO:0000256" key="1">
    <source>
        <dbReference type="ARBA" id="ARBA00022723"/>
    </source>
</evidence>
<dbReference type="AlphaFoldDB" id="A0AAU8GYM7"/>
<evidence type="ECO:0000256" key="2">
    <source>
        <dbReference type="ARBA" id="ARBA00023002"/>
    </source>
</evidence>
<keyword evidence="2" id="KW-0560">Oxidoreductase</keyword>
<dbReference type="Pfam" id="PF02662">
    <property type="entry name" value="FlpD"/>
    <property type="match status" value="1"/>
</dbReference>
<keyword evidence="4" id="KW-0411">Iron-sulfur</keyword>
<evidence type="ECO:0000259" key="5">
    <source>
        <dbReference type="Pfam" id="PF02662"/>
    </source>
</evidence>
<evidence type="ECO:0000256" key="3">
    <source>
        <dbReference type="ARBA" id="ARBA00023004"/>
    </source>
</evidence>
<evidence type="ECO:0000256" key="4">
    <source>
        <dbReference type="ARBA" id="ARBA00023014"/>
    </source>
</evidence>
<accession>A0AAU8GYM7</accession>
<dbReference type="RefSeq" id="WP_353685174.1">
    <property type="nucleotide sequence ID" value="NZ_CP144373.1"/>
</dbReference>
<dbReference type="GO" id="GO:0016491">
    <property type="term" value="F:oxidoreductase activity"/>
    <property type="evidence" value="ECO:0007669"/>
    <property type="project" value="UniProtKB-KW"/>
</dbReference>
<keyword evidence="1" id="KW-0479">Metal-binding</keyword>
<keyword evidence="3" id="KW-0408">Iron</keyword>
<organism evidence="6">
    <name type="scientific">Thermodesulfovibrio autotrophicus</name>
    <dbReference type="NCBI Taxonomy" id="3118333"/>
    <lineage>
        <taxon>Bacteria</taxon>
        <taxon>Pseudomonadati</taxon>
        <taxon>Nitrospirota</taxon>
        <taxon>Thermodesulfovibrionia</taxon>
        <taxon>Thermodesulfovibrionales</taxon>
        <taxon>Thermodesulfovibrionaceae</taxon>
        <taxon>Thermodesulfovibrio</taxon>
    </lineage>
</organism>
<dbReference type="EMBL" id="CP144373">
    <property type="protein sequence ID" value="XCH47641.1"/>
    <property type="molecule type" value="Genomic_DNA"/>
</dbReference>
<evidence type="ECO:0000313" key="6">
    <source>
        <dbReference type="EMBL" id="XCH47641.1"/>
    </source>
</evidence>
<dbReference type="KEGG" id="taut:V4D30_10045"/>
<protein>
    <submittedName>
        <fullName evidence="6">Hydrogenase iron-sulfur subunit</fullName>
    </submittedName>
</protein>